<dbReference type="PANTHER" id="PTHR42852:SF18">
    <property type="entry name" value="CHROMOSOME UNDETERMINED SCAFFOLD_47, WHOLE GENOME SHOTGUN SEQUENCE"/>
    <property type="match status" value="1"/>
</dbReference>
<keyword evidence="1" id="KW-0812">Transmembrane</keyword>
<name>A0A1M7HDT9_9FLAO</name>
<accession>A0A1M7HDT9</accession>
<evidence type="ECO:0000313" key="4">
    <source>
        <dbReference type="Proteomes" id="UP000184364"/>
    </source>
</evidence>
<keyword evidence="1" id="KW-0472">Membrane</keyword>
<evidence type="ECO:0000259" key="2">
    <source>
        <dbReference type="PROSITE" id="PS51352"/>
    </source>
</evidence>
<dbReference type="InterPro" id="IPR013766">
    <property type="entry name" value="Thioredoxin_domain"/>
</dbReference>
<dbReference type="AlphaFoldDB" id="A0A1M7HDT9"/>
<protein>
    <submittedName>
        <fullName evidence="3">Thiol-disulfide isomerase or thioredoxin</fullName>
    </submittedName>
</protein>
<dbReference type="InterPro" id="IPR050553">
    <property type="entry name" value="Thioredoxin_ResA/DsbE_sf"/>
</dbReference>
<proteinExistence type="predicted"/>
<feature type="transmembrane region" description="Helical" evidence="1">
    <location>
        <begin position="6"/>
        <end position="24"/>
    </location>
</feature>
<keyword evidence="4" id="KW-1185">Reference proteome</keyword>
<dbReference type="SUPFAM" id="SSF52833">
    <property type="entry name" value="Thioredoxin-like"/>
    <property type="match status" value="1"/>
</dbReference>
<dbReference type="EMBL" id="FRAV01000040">
    <property type="protein sequence ID" value="SHM26347.1"/>
    <property type="molecule type" value="Genomic_DNA"/>
</dbReference>
<evidence type="ECO:0000256" key="1">
    <source>
        <dbReference type="SAM" id="Phobius"/>
    </source>
</evidence>
<dbReference type="GO" id="GO:0016853">
    <property type="term" value="F:isomerase activity"/>
    <property type="evidence" value="ECO:0007669"/>
    <property type="project" value="UniProtKB-KW"/>
</dbReference>
<dbReference type="OrthoDB" id="9815205at2"/>
<evidence type="ECO:0000313" key="3">
    <source>
        <dbReference type="EMBL" id="SHM26347.1"/>
    </source>
</evidence>
<keyword evidence="3" id="KW-0413">Isomerase</keyword>
<dbReference type="InterPro" id="IPR036249">
    <property type="entry name" value="Thioredoxin-like_sf"/>
</dbReference>
<dbReference type="Pfam" id="PF00578">
    <property type="entry name" value="AhpC-TSA"/>
    <property type="match status" value="1"/>
</dbReference>
<dbReference type="STRING" id="1302687.SAMN05444267_104012"/>
<dbReference type="GO" id="GO:0016209">
    <property type="term" value="F:antioxidant activity"/>
    <property type="evidence" value="ECO:0007669"/>
    <property type="project" value="InterPro"/>
</dbReference>
<reference evidence="4" key="1">
    <citation type="submission" date="2016-11" db="EMBL/GenBank/DDBJ databases">
        <authorList>
            <person name="Varghese N."/>
            <person name="Submissions S."/>
        </authorList>
    </citation>
    <scope>NUCLEOTIDE SEQUENCE [LARGE SCALE GENOMIC DNA]</scope>
    <source>
        <strain evidence="4">DSM 26899</strain>
    </source>
</reference>
<dbReference type="Gene3D" id="3.40.30.10">
    <property type="entry name" value="Glutaredoxin"/>
    <property type="match status" value="1"/>
</dbReference>
<dbReference type="Proteomes" id="UP000184364">
    <property type="component" value="Unassembled WGS sequence"/>
</dbReference>
<sequence>MNKKSFWTGYGIGVVIIIIGAFIFKANMEIPNTPLDNLELHDLSGKQVKAAELLDKPLIVNYWATWCAPCIEEFPIFEKVKVKAASKVNIVMISDEKSSTIEAFNKKNKYTFTYLLAGKAISFPQRPVTAVYNKKGELVSQIMGTVTEKQLLDLIDNAGKE</sequence>
<dbReference type="RefSeq" id="WP_073296530.1">
    <property type="nucleotide sequence ID" value="NZ_FRAV01000040.1"/>
</dbReference>
<dbReference type="PROSITE" id="PS51352">
    <property type="entry name" value="THIOREDOXIN_2"/>
    <property type="match status" value="1"/>
</dbReference>
<dbReference type="GO" id="GO:0016491">
    <property type="term" value="F:oxidoreductase activity"/>
    <property type="evidence" value="ECO:0007669"/>
    <property type="project" value="InterPro"/>
</dbReference>
<dbReference type="InterPro" id="IPR000866">
    <property type="entry name" value="AhpC/TSA"/>
</dbReference>
<gene>
    <name evidence="3" type="ORF">SAMN05444267_104012</name>
</gene>
<keyword evidence="1" id="KW-1133">Transmembrane helix</keyword>
<dbReference type="PANTHER" id="PTHR42852">
    <property type="entry name" value="THIOL:DISULFIDE INTERCHANGE PROTEIN DSBE"/>
    <property type="match status" value="1"/>
</dbReference>
<dbReference type="CDD" id="cd02966">
    <property type="entry name" value="TlpA_like_family"/>
    <property type="match status" value="1"/>
</dbReference>
<feature type="domain" description="Thioredoxin" evidence="2">
    <location>
        <begin position="29"/>
        <end position="160"/>
    </location>
</feature>
<organism evidence="3 4">
    <name type="scientific">Chryseobacterium polytrichastri</name>
    <dbReference type="NCBI Taxonomy" id="1302687"/>
    <lineage>
        <taxon>Bacteria</taxon>
        <taxon>Pseudomonadati</taxon>
        <taxon>Bacteroidota</taxon>
        <taxon>Flavobacteriia</taxon>
        <taxon>Flavobacteriales</taxon>
        <taxon>Weeksellaceae</taxon>
        <taxon>Chryseobacterium group</taxon>
        <taxon>Chryseobacterium</taxon>
    </lineage>
</organism>